<keyword evidence="2" id="KW-0812">Transmembrane</keyword>
<reference evidence="5 6" key="1">
    <citation type="submission" date="2024-10" db="EMBL/GenBank/DDBJ databases">
        <authorList>
            <person name="Kim D."/>
        </authorList>
    </citation>
    <scope>NUCLEOTIDE SEQUENCE [LARGE SCALE GENOMIC DNA]</scope>
    <source>
        <strain evidence="5">Taebaek</strain>
    </source>
</reference>
<keyword evidence="6" id="KW-1185">Reference proteome</keyword>
<evidence type="ECO:0000256" key="4">
    <source>
        <dbReference type="ARBA" id="ARBA00022989"/>
    </source>
</evidence>
<evidence type="ECO:0000313" key="5">
    <source>
        <dbReference type="EMBL" id="KAL3095525.1"/>
    </source>
</evidence>
<evidence type="ECO:0000256" key="2">
    <source>
        <dbReference type="ARBA" id="ARBA00022692"/>
    </source>
</evidence>
<protein>
    <submittedName>
        <fullName evidence="5">Uncharacterized protein</fullName>
    </submittedName>
</protein>
<name>A0ABD2JY08_HETSC</name>
<keyword evidence="3" id="KW-0732">Signal</keyword>
<accession>A0ABD2JY08</accession>
<dbReference type="GO" id="GO:0016020">
    <property type="term" value="C:membrane"/>
    <property type="evidence" value="ECO:0007669"/>
    <property type="project" value="UniProtKB-SubCell"/>
</dbReference>
<keyword evidence="4" id="KW-1133">Transmembrane helix</keyword>
<dbReference type="PANTHER" id="PTHR13055">
    <property type="entry name" value="TUMOR ENDOTHELIAL MARKER 7 RELATED"/>
    <property type="match status" value="1"/>
</dbReference>
<organism evidence="5 6">
    <name type="scientific">Heterodera schachtii</name>
    <name type="common">Sugarbeet cyst nematode worm</name>
    <name type="synonym">Tylenchus schachtii</name>
    <dbReference type="NCBI Taxonomy" id="97005"/>
    <lineage>
        <taxon>Eukaryota</taxon>
        <taxon>Metazoa</taxon>
        <taxon>Ecdysozoa</taxon>
        <taxon>Nematoda</taxon>
        <taxon>Chromadorea</taxon>
        <taxon>Rhabditida</taxon>
        <taxon>Tylenchina</taxon>
        <taxon>Tylenchomorpha</taxon>
        <taxon>Tylenchoidea</taxon>
        <taxon>Heteroderidae</taxon>
        <taxon>Heteroderinae</taxon>
        <taxon>Heterodera</taxon>
    </lineage>
</organism>
<keyword evidence="4" id="KW-0472">Membrane</keyword>
<evidence type="ECO:0000313" key="6">
    <source>
        <dbReference type="Proteomes" id="UP001620645"/>
    </source>
</evidence>
<evidence type="ECO:0000256" key="1">
    <source>
        <dbReference type="ARBA" id="ARBA00004479"/>
    </source>
</evidence>
<comment type="caution">
    <text evidence="5">The sequence shown here is derived from an EMBL/GenBank/DDBJ whole genome shotgun (WGS) entry which is preliminary data.</text>
</comment>
<dbReference type="EMBL" id="JBICCN010000079">
    <property type="protein sequence ID" value="KAL3095525.1"/>
    <property type="molecule type" value="Genomic_DNA"/>
</dbReference>
<proteinExistence type="predicted"/>
<dbReference type="InterPro" id="IPR031152">
    <property type="entry name" value="PLXDC"/>
</dbReference>
<dbReference type="PANTHER" id="PTHR13055:SF12">
    <property type="entry name" value="LD40707P"/>
    <property type="match status" value="1"/>
</dbReference>
<sequence length="107" mass="12168">MADIGCVPIRRINFARYSNCIHANQGCTFKVKFINRVGGGFQMLCANHHNDEIDQPFLEAFLGVRLKFEFPFYGHRLANLTIATGGFLYVGDQTHSWLRRNSTNEAT</sequence>
<dbReference type="Proteomes" id="UP001620645">
    <property type="component" value="Unassembled WGS sequence"/>
</dbReference>
<evidence type="ECO:0000256" key="3">
    <source>
        <dbReference type="ARBA" id="ARBA00022729"/>
    </source>
</evidence>
<dbReference type="AlphaFoldDB" id="A0ABD2JY08"/>
<gene>
    <name evidence="5" type="ORF">niasHS_004784</name>
</gene>
<comment type="subcellular location">
    <subcellularLocation>
        <location evidence="1">Membrane</location>
        <topology evidence="1">Single-pass type I membrane protein</topology>
    </subcellularLocation>
</comment>